<feature type="compositionally biased region" description="Basic residues" evidence="1">
    <location>
        <begin position="75"/>
        <end position="87"/>
    </location>
</feature>
<name>A0A8G2EZ70_9PROT</name>
<dbReference type="RefSeq" id="WP_051244173.1">
    <property type="nucleotide sequence ID" value="NZ_FNBW01000008.1"/>
</dbReference>
<protein>
    <recommendedName>
        <fullName evidence="4">DUF1289 domain-containing protein</fullName>
    </recommendedName>
</protein>
<dbReference type="AlphaFoldDB" id="A0A8G2EZ70"/>
<reference evidence="2 3" key="1">
    <citation type="submission" date="2016-10" db="EMBL/GenBank/DDBJ databases">
        <authorList>
            <person name="Varghese N."/>
            <person name="Submissions S."/>
        </authorList>
    </citation>
    <scope>NUCLEOTIDE SEQUENCE [LARGE SCALE GENOMIC DNA]</scope>
    <source>
        <strain evidence="2 3">DSM 18839</strain>
    </source>
</reference>
<dbReference type="Proteomes" id="UP000198615">
    <property type="component" value="Unassembled WGS sequence"/>
</dbReference>
<evidence type="ECO:0000256" key="1">
    <source>
        <dbReference type="SAM" id="MobiDB-lite"/>
    </source>
</evidence>
<feature type="region of interest" description="Disordered" evidence="1">
    <location>
        <begin position="66"/>
        <end position="87"/>
    </location>
</feature>
<dbReference type="OrthoDB" id="9811423at2"/>
<proteinExistence type="predicted"/>
<comment type="caution">
    <text evidence="2">The sequence shown here is derived from an EMBL/GenBank/DDBJ whole genome shotgun (WGS) entry which is preliminary data.</text>
</comment>
<accession>A0A8G2EZ70</accession>
<dbReference type="PANTHER" id="PTHR35175">
    <property type="entry name" value="DUF1289 DOMAIN-CONTAINING PROTEIN"/>
    <property type="match status" value="1"/>
</dbReference>
<gene>
    <name evidence="2" type="ORF">SAMN05660686_02827</name>
</gene>
<feature type="region of interest" description="Disordered" evidence="1">
    <location>
        <begin position="1"/>
        <end position="20"/>
    </location>
</feature>
<dbReference type="Pfam" id="PF06945">
    <property type="entry name" value="DUF1289"/>
    <property type="match status" value="1"/>
</dbReference>
<evidence type="ECO:0008006" key="4">
    <source>
        <dbReference type="Google" id="ProtNLM"/>
    </source>
</evidence>
<evidence type="ECO:0000313" key="3">
    <source>
        <dbReference type="Proteomes" id="UP000198615"/>
    </source>
</evidence>
<organism evidence="2 3">
    <name type="scientific">Thalassobaculum litoreum DSM 18839</name>
    <dbReference type="NCBI Taxonomy" id="1123362"/>
    <lineage>
        <taxon>Bacteria</taxon>
        <taxon>Pseudomonadati</taxon>
        <taxon>Pseudomonadota</taxon>
        <taxon>Alphaproteobacteria</taxon>
        <taxon>Rhodospirillales</taxon>
        <taxon>Thalassobaculaceae</taxon>
        <taxon>Thalassobaculum</taxon>
    </lineage>
</organism>
<evidence type="ECO:0000313" key="2">
    <source>
        <dbReference type="EMBL" id="SDF94167.1"/>
    </source>
</evidence>
<dbReference type="InterPro" id="IPR010710">
    <property type="entry name" value="DUF1289"/>
</dbReference>
<keyword evidence="3" id="KW-1185">Reference proteome</keyword>
<dbReference type="EMBL" id="FNBW01000008">
    <property type="protein sequence ID" value="SDF94167.1"/>
    <property type="molecule type" value="Genomic_DNA"/>
</dbReference>
<dbReference type="PANTHER" id="PTHR35175:SF2">
    <property type="entry name" value="DUF1289 DOMAIN-CONTAINING PROTEIN"/>
    <property type="match status" value="1"/>
</dbReference>
<sequence>MTSETPPSAPPRPAATIPSPCVGVCSIDRETRFCLGCHRSMEEIAHWSRYDDARRLEVIEALRQRQTEAGENRRRLTKRRRLAGSTE</sequence>